<evidence type="ECO:0000313" key="3">
    <source>
        <dbReference type="EMBL" id="KAK3904284.1"/>
    </source>
</evidence>
<comment type="caution">
    <text evidence="3">The sequence shown here is derived from an EMBL/GenBank/DDBJ whole genome shotgun (WGS) entry which is preliminary data.</text>
</comment>
<feature type="compositionally biased region" description="Polar residues" evidence="1">
    <location>
        <begin position="308"/>
        <end position="317"/>
    </location>
</feature>
<organism evidence="3 4">
    <name type="scientific">Staphylotrichum tortipilum</name>
    <dbReference type="NCBI Taxonomy" id="2831512"/>
    <lineage>
        <taxon>Eukaryota</taxon>
        <taxon>Fungi</taxon>
        <taxon>Dikarya</taxon>
        <taxon>Ascomycota</taxon>
        <taxon>Pezizomycotina</taxon>
        <taxon>Sordariomycetes</taxon>
        <taxon>Sordariomycetidae</taxon>
        <taxon>Sordariales</taxon>
        <taxon>Chaetomiaceae</taxon>
        <taxon>Staphylotrichum</taxon>
    </lineage>
</organism>
<gene>
    <name evidence="3" type="ORF">C8A05DRAFT_13845</name>
</gene>
<keyword evidence="4" id="KW-1185">Reference proteome</keyword>
<dbReference type="Proteomes" id="UP001303889">
    <property type="component" value="Unassembled WGS sequence"/>
</dbReference>
<feature type="compositionally biased region" description="Polar residues" evidence="1">
    <location>
        <begin position="238"/>
        <end position="247"/>
    </location>
</feature>
<protein>
    <submittedName>
        <fullName evidence="3">Uncharacterized protein</fullName>
    </submittedName>
</protein>
<accession>A0AAN6MP63</accession>
<dbReference type="AlphaFoldDB" id="A0AAN6MP63"/>
<reference evidence="3" key="1">
    <citation type="journal article" date="2023" name="Mol. Phylogenet. Evol.">
        <title>Genome-scale phylogeny and comparative genomics of the fungal order Sordariales.</title>
        <authorList>
            <person name="Hensen N."/>
            <person name="Bonometti L."/>
            <person name="Westerberg I."/>
            <person name="Brannstrom I.O."/>
            <person name="Guillou S."/>
            <person name="Cros-Aarteil S."/>
            <person name="Calhoun S."/>
            <person name="Haridas S."/>
            <person name="Kuo A."/>
            <person name="Mondo S."/>
            <person name="Pangilinan J."/>
            <person name="Riley R."/>
            <person name="LaButti K."/>
            <person name="Andreopoulos B."/>
            <person name="Lipzen A."/>
            <person name="Chen C."/>
            <person name="Yan M."/>
            <person name="Daum C."/>
            <person name="Ng V."/>
            <person name="Clum A."/>
            <person name="Steindorff A."/>
            <person name="Ohm R.A."/>
            <person name="Martin F."/>
            <person name="Silar P."/>
            <person name="Natvig D.O."/>
            <person name="Lalanne C."/>
            <person name="Gautier V."/>
            <person name="Ament-Velasquez S.L."/>
            <person name="Kruys A."/>
            <person name="Hutchinson M.I."/>
            <person name="Powell A.J."/>
            <person name="Barry K."/>
            <person name="Miller A.N."/>
            <person name="Grigoriev I.V."/>
            <person name="Debuchy R."/>
            <person name="Gladieux P."/>
            <person name="Hiltunen Thoren M."/>
            <person name="Johannesson H."/>
        </authorList>
    </citation>
    <scope>NUCLEOTIDE SEQUENCE</scope>
    <source>
        <strain evidence="3">CBS 103.79</strain>
    </source>
</reference>
<evidence type="ECO:0000313" key="4">
    <source>
        <dbReference type="Proteomes" id="UP001303889"/>
    </source>
</evidence>
<feature type="compositionally biased region" description="Basic and acidic residues" evidence="1">
    <location>
        <begin position="65"/>
        <end position="82"/>
    </location>
</feature>
<keyword evidence="2" id="KW-1133">Transmembrane helix</keyword>
<keyword evidence="2" id="KW-0812">Transmembrane</keyword>
<feature type="compositionally biased region" description="Basic and acidic residues" evidence="1">
    <location>
        <begin position="264"/>
        <end position="276"/>
    </location>
</feature>
<sequence length="408" mass="45872">MSRLPRLRSLFGSARITSRLPSGQAVRIERVRIKKGKPATRYIGVVLGTAIAFKLMFWVLPSKSEREDGDRNDHRDDHRNGHDDDDDNRMFIGLPLTTERHPPQPYPMDDPAVREFTKISNSKQRRHDIGELMADHVLRAALRSPAFTARWGPDLDIARYSLDLHYPRAAPPEYTRLGILITDHEIALARMPCDPLLAQRLHRIMWPKPLAMGLWSFGTATVKQTSRDVAAYFGFSTDEPNSTQGRSPTPAPQKPGVQRAIEQIGHEATRRPEEVHNSGAMSSSAATPPATASAAQGNKAIGLLGKTGLNQSSSKEASGQEKPRAEDSLIPVASSTTQSWKDFKEAYQRERRFFRPDPVRGSLLVSGTVELLAPRVIVYVDVRAWYDPKTRTYDTQNMNLDVRRIRRR</sequence>
<dbReference type="EMBL" id="MU855405">
    <property type="protein sequence ID" value="KAK3904284.1"/>
    <property type="molecule type" value="Genomic_DNA"/>
</dbReference>
<evidence type="ECO:0000256" key="1">
    <source>
        <dbReference type="SAM" id="MobiDB-lite"/>
    </source>
</evidence>
<feature type="compositionally biased region" description="Low complexity" evidence="1">
    <location>
        <begin position="282"/>
        <end position="295"/>
    </location>
</feature>
<evidence type="ECO:0000256" key="2">
    <source>
        <dbReference type="SAM" id="Phobius"/>
    </source>
</evidence>
<name>A0AAN6MP63_9PEZI</name>
<proteinExistence type="predicted"/>
<feature type="transmembrane region" description="Helical" evidence="2">
    <location>
        <begin position="42"/>
        <end position="60"/>
    </location>
</feature>
<keyword evidence="2" id="KW-0472">Membrane</keyword>
<feature type="compositionally biased region" description="Basic and acidic residues" evidence="1">
    <location>
        <begin position="318"/>
        <end position="327"/>
    </location>
</feature>
<feature type="region of interest" description="Disordered" evidence="1">
    <location>
        <begin position="235"/>
        <end position="329"/>
    </location>
</feature>
<feature type="region of interest" description="Disordered" evidence="1">
    <location>
        <begin position="65"/>
        <end position="89"/>
    </location>
</feature>
<reference evidence="3" key="2">
    <citation type="submission" date="2023-05" db="EMBL/GenBank/DDBJ databases">
        <authorList>
            <consortium name="Lawrence Berkeley National Laboratory"/>
            <person name="Steindorff A."/>
            <person name="Hensen N."/>
            <person name="Bonometti L."/>
            <person name="Westerberg I."/>
            <person name="Brannstrom I.O."/>
            <person name="Guillou S."/>
            <person name="Cros-Aarteil S."/>
            <person name="Calhoun S."/>
            <person name="Haridas S."/>
            <person name="Kuo A."/>
            <person name="Mondo S."/>
            <person name="Pangilinan J."/>
            <person name="Riley R."/>
            <person name="Labutti K."/>
            <person name="Andreopoulos B."/>
            <person name="Lipzen A."/>
            <person name="Chen C."/>
            <person name="Yanf M."/>
            <person name="Daum C."/>
            <person name="Ng V."/>
            <person name="Clum A."/>
            <person name="Ohm R."/>
            <person name="Martin F."/>
            <person name="Silar P."/>
            <person name="Natvig D."/>
            <person name="Lalanne C."/>
            <person name="Gautier V."/>
            <person name="Ament-Velasquez S.L."/>
            <person name="Kruys A."/>
            <person name="Hutchinson M.I."/>
            <person name="Powell A.J."/>
            <person name="Barry K."/>
            <person name="Miller A.N."/>
            <person name="Grigoriev I.V."/>
            <person name="Debuchy R."/>
            <person name="Gladieux P."/>
            <person name="Thoren M.H."/>
            <person name="Johannesson H."/>
        </authorList>
    </citation>
    <scope>NUCLEOTIDE SEQUENCE</scope>
    <source>
        <strain evidence="3">CBS 103.79</strain>
    </source>
</reference>